<dbReference type="Proteomes" id="UP001589692">
    <property type="component" value="Unassembled WGS sequence"/>
</dbReference>
<accession>A0ABV6ALX9</accession>
<evidence type="ECO:0000313" key="2">
    <source>
        <dbReference type="Proteomes" id="UP001589692"/>
    </source>
</evidence>
<dbReference type="RefSeq" id="WP_377264435.1">
    <property type="nucleotide sequence ID" value="NZ_JBHMAA010000027.1"/>
</dbReference>
<keyword evidence="2" id="KW-1185">Reference proteome</keyword>
<gene>
    <name evidence="1" type="ORF">ACFFP0_22425</name>
</gene>
<dbReference type="EMBL" id="JBHMAA010000027">
    <property type="protein sequence ID" value="MFB9951614.1"/>
    <property type="molecule type" value="Genomic_DNA"/>
</dbReference>
<proteinExistence type="predicted"/>
<comment type="caution">
    <text evidence="1">The sequence shown here is derived from an EMBL/GenBank/DDBJ whole genome shotgun (WGS) entry which is preliminary data.</text>
</comment>
<organism evidence="1 2">
    <name type="scientific">Rhizobium puerariae</name>
    <dbReference type="NCBI Taxonomy" id="1585791"/>
    <lineage>
        <taxon>Bacteria</taxon>
        <taxon>Pseudomonadati</taxon>
        <taxon>Pseudomonadota</taxon>
        <taxon>Alphaproteobacteria</taxon>
        <taxon>Hyphomicrobiales</taxon>
        <taxon>Rhizobiaceae</taxon>
        <taxon>Rhizobium/Agrobacterium group</taxon>
        <taxon>Rhizobium</taxon>
    </lineage>
</organism>
<name>A0ABV6ALX9_9HYPH</name>
<protein>
    <submittedName>
        <fullName evidence="1">Uncharacterized protein</fullName>
    </submittedName>
</protein>
<sequence>MTEPFRPDGTSYASLSILDTTLNEILETYRSHPDLKFSETQLALVERNSLEPIRNAAAELEAAISKMRASLRPVIRNLGLVEKTLRQEKGEAKAHQKTLAALDEALRFMVEIRASEAAEARFSTWLNLGRVPFLPIRQDYFSFHGPAKQKLKRPDFILYNRHRIVENVVIDGEAAPARITDAACVDVKAFNLSRDRHGAYFVMPDQYMLHAQIGMDDKAGARSFWCLIPPETENLGILIDLNHLTARSRAFAPGEKVYFRDVISVPLNLLHIGEHGPCADPVEQVFLFDQLASNHAYDEDFIRHRRTVAIDLVSIAPRDWSFLGVHFQLPYPDEDGMFTYNDPVGGGTIIVDDERHAAIIEYLAGSMDSAYPVQKSFLDGAANVFPGLMRTIGHWLPRIRFTGGE</sequence>
<reference evidence="1 2" key="1">
    <citation type="submission" date="2024-09" db="EMBL/GenBank/DDBJ databases">
        <authorList>
            <person name="Sun Q."/>
            <person name="Mori K."/>
        </authorList>
    </citation>
    <scope>NUCLEOTIDE SEQUENCE [LARGE SCALE GENOMIC DNA]</scope>
    <source>
        <strain evidence="1 2">TBRC 4938</strain>
    </source>
</reference>
<evidence type="ECO:0000313" key="1">
    <source>
        <dbReference type="EMBL" id="MFB9951614.1"/>
    </source>
</evidence>